<sequence>MAKRNGINTAPAPSEKEPVVVHPERADKVTITCNEHGLRTYQIGDTDEVYEQVHPCGKKFLRRGDVFDMDALDAFRVRKLAADKKFPAVVRKRQKGD</sequence>
<evidence type="ECO:0000313" key="2">
    <source>
        <dbReference type="EMBL" id="CAB4138862.1"/>
    </source>
</evidence>
<reference evidence="2" key="1">
    <citation type="submission" date="2020-04" db="EMBL/GenBank/DDBJ databases">
        <authorList>
            <person name="Chiriac C."/>
            <person name="Salcher M."/>
            <person name="Ghai R."/>
            <person name="Kavagutti S V."/>
        </authorList>
    </citation>
    <scope>NUCLEOTIDE SEQUENCE</scope>
</reference>
<gene>
    <name evidence="2" type="ORF">UFOVP350_16</name>
</gene>
<organism evidence="2">
    <name type="scientific">uncultured Caudovirales phage</name>
    <dbReference type="NCBI Taxonomy" id="2100421"/>
    <lineage>
        <taxon>Viruses</taxon>
        <taxon>Duplodnaviria</taxon>
        <taxon>Heunggongvirae</taxon>
        <taxon>Uroviricota</taxon>
        <taxon>Caudoviricetes</taxon>
        <taxon>Peduoviridae</taxon>
        <taxon>Maltschvirus</taxon>
        <taxon>Maltschvirus maltsch</taxon>
    </lineage>
</organism>
<accession>A0A6J5LYC3</accession>
<protein>
    <submittedName>
        <fullName evidence="2">Uncharacterized protein</fullName>
    </submittedName>
</protein>
<name>A0A6J5LYC3_9CAUD</name>
<proteinExistence type="predicted"/>
<evidence type="ECO:0000256" key="1">
    <source>
        <dbReference type="SAM" id="MobiDB-lite"/>
    </source>
</evidence>
<feature type="region of interest" description="Disordered" evidence="1">
    <location>
        <begin position="1"/>
        <end position="22"/>
    </location>
</feature>
<dbReference type="EMBL" id="LR796362">
    <property type="protein sequence ID" value="CAB4138862.1"/>
    <property type="molecule type" value="Genomic_DNA"/>
</dbReference>